<keyword evidence="4" id="KW-1185">Reference proteome</keyword>
<dbReference type="EMBL" id="CP014587">
    <property type="protein sequence ID" value="ANZ78078.1"/>
    <property type="molecule type" value="Genomic_DNA"/>
</dbReference>
<evidence type="ECO:0000313" key="3">
    <source>
        <dbReference type="EMBL" id="ANZ78078.1"/>
    </source>
</evidence>
<keyword evidence="2" id="KW-0472">Membrane</keyword>
<dbReference type="Proteomes" id="UP000094565">
    <property type="component" value="Chromosome 4"/>
</dbReference>
<evidence type="ECO:0000256" key="2">
    <source>
        <dbReference type="SAM" id="Phobius"/>
    </source>
</evidence>
<dbReference type="Pfam" id="PF10032">
    <property type="entry name" value="Pho88"/>
    <property type="match status" value="1"/>
</dbReference>
<protein>
    <submittedName>
        <fullName evidence="3">BA75_04386T0</fullName>
    </submittedName>
</protein>
<feature type="compositionally biased region" description="Basic and acidic residues" evidence="1">
    <location>
        <begin position="168"/>
        <end position="189"/>
    </location>
</feature>
<keyword evidence="2" id="KW-0812">Transmembrane</keyword>
<reference evidence="3 4" key="1">
    <citation type="submission" date="2016-02" db="EMBL/GenBank/DDBJ databases">
        <title>Comparative genomic and transcriptomic foundation for Pichia pastoris.</title>
        <authorList>
            <person name="Love K.R."/>
            <person name="Shah K.A."/>
            <person name="Whittaker C.A."/>
            <person name="Wu J."/>
            <person name="Bartlett M.C."/>
            <person name="Ma D."/>
            <person name="Leeson R.L."/>
            <person name="Priest M."/>
            <person name="Young S.K."/>
            <person name="Love J.C."/>
        </authorList>
    </citation>
    <scope>NUCLEOTIDE SEQUENCE [LARGE SCALE GENOMIC DNA]</scope>
    <source>
        <strain evidence="3 4">ATCC 28485</strain>
    </source>
</reference>
<evidence type="ECO:0000256" key="1">
    <source>
        <dbReference type="SAM" id="MobiDB-lite"/>
    </source>
</evidence>
<dbReference type="PIRSF" id="PIRSF008756">
    <property type="entry name" value="P_tr_PHO88"/>
    <property type="match status" value="1"/>
</dbReference>
<dbReference type="GO" id="GO:0005783">
    <property type="term" value="C:endoplasmic reticulum"/>
    <property type="evidence" value="ECO:0007669"/>
    <property type="project" value="InterPro"/>
</dbReference>
<dbReference type="InterPro" id="IPR012098">
    <property type="entry name" value="SND3_fun"/>
</dbReference>
<keyword evidence="2" id="KW-1133">Transmembrane helix</keyword>
<proteinExistence type="predicted"/>
<dbReference type="PANTHER" id="PTHR28112:SF1">
    <property type="entry name" value="SRP-INDEPENDENT TARGETING PROTEIN 3"/>
    <property type="match status" value="1"/>
</dbReference>
<organism evidence="3 4">
    <name type="scientific">Komagataella pastoris</name>
    <name type="common">Yeast</name>
    <name type="synonym">Pichia pastoris</name>
    <dbReference type="NCBI Taxonomy" id="4922"/>
    <lineage>
        <taxon>Eukaryota</taxon>
        <taxon>Fungi</taxon>
        <taxon>Dikarya</taxon>
        <taxon>Ascomycota</taxon>
        <taxon>Saccharomycotina</taxon>
        <taxon>Pichiomycetes</taxon>
        <taxon>Pichiales</taxon>
        <taxon>Pichiaceae</taxon>
        <taxon>Komagataella</taxon>
    </lineage>
</organism>
<sequence length="189" mass="21032">MNPAVSNIVLSLVMMQVSRQLDFENESVVFYVRAAYVTTTLIVLGTYLFVRFKIQSKNDLTTLKYVEPANPLSGQSDEQLQVTTVKDYDLKQANSAIRSVFTGVAMMGFMHLYMKFTNPLVMQSVSPLKSLFENKIIQIHLLNKPAVGDLKRPFKAAPGLFGQGATDIKTDKQSIEKAEVSGKGGFKEE</sequence>
<dbReference type="GO" id="GO:0045047">
    <property type="term" value="P:protein targeting to ER"/>
    <property type="evidence" value="ECO:0007669"/>
    <property type="project" value="InterPro"/>
</dbReference>
<accession>A0A1B2JJM6</accession>
<dbReference type="GO" id="GO:0005739">
    <property type="term" value="C:mitochondrion"/>
    <property type="evidence" value="ECO:0007669"/>
    <property type="project" value="TreeGrafter"/>
</dbReference>
<dbReference type="AlphaFoldDB" id="A0A1B2JJM6"/>
<dbReference type="OrthoDB" id="18139at2759"/>
<gene>
    <name evidence="3" type="primary">PHO88</name>
    <name evidence="3" type="ORF">ATY40_BA7504386</name>
</gene>
<evidence type="ECO:0000313" key="4">
    <source>
        <dbReference type="Proteomes" id="UP000094565"/>
    </source>
</evidence>
<feature type="transmembrane region" description="Helical" evidence="2">
    <location>
        <begin position="96"/>
        <end position="114"/>
    </location>
</feature>
<feature type="transmembrane region" description="Helical" evidence="2">
    <location>
        <begin position="30"/>
        <end position="50"/>
    </location>
</feature>
<feature type="region of interest" description="Disordered" evidence="1">
    <location>
        <begin position="163"/>
        <end position="189"/>
    </location>
</feature>
<name>A0A1B2JJM6_PICPA</name>
<dbReference type="PANTHER" id="PTHR28112">
    <property type="entry name" value="SRP-INDEPENDENT TARGETING PROTEIN 3"/>
    <property type="match status" value="1"/>
</dbReference>